<dbReference type="AlphaFoldDB" id="A0A0F9GZS4"/>
<protein>
    <submittedName>
        <fullName evidence="1">Uncharacterized protein</fullName>
    </submittedName>
</protein>
<proteinExistence type="predicted"/>
<evidence type="ECO:0000313" key="1">
    <source>
        <dbReference type="EMBL" id="KKM04309.1"/>
    </source>
</evidence>
<reference evidence="1" key="1">
    <citation type="journal article" date="2015" name="Nature">
        <title>Complex archaea that bridge the gap between prokaryotes and eukaryotes.</title>
        <authorList>
            <person name="Spang A."/>
            <person name="Saw J.H."/>
            <person name="Jorgensen S.L."/>
            <person name="Zaremba-Niedzwiedzka K."/>
            <person name="Martijn J."/>
            <person name="Lind A.E."/>
            <person name="van Eijk R."/>
            <person name="Schleper C."/>
            <person name="Guy L."/>
            <person name="Ettema T.J."/>
        </authorList>
    </citation>
    <scope>NUCLEOTIDE SEQUENCE</scope>
</reference>
<accession>A0A0F9GZS4</accession>
<comment type="caution">
    <text evidence="1">The sequence shown here is derived from an EMBL/GenBank/DDBJ whole genome shotgun (WGS) entry which is preliminary data.</text>
</comment>
<dbReference type="EMBL" id="LAZR01016482">
    <property type="protein sequence ID" value="KKM04309.1"/>
    <property type="molecule type" value="Genomic_DNA"/>
</dbReference>
<organism evidence="1">
    <name type="scientific">marine sediment metagenome</name>
    <dbReference type="NCBI Taxonomy" id="412755"/>
    <lineage>
        <taxon>unclassified sequences</taxon>
        <taxon>metagenomes</taxon>
        <taxon>ecological metagenomes</taxon>
    </lineage>
</organism>
<sequence>MIDEKKEGVQDIKSTAKDYEPLITIFQNKKDGSIHVSGAPDVIKASTTCSYLLGQALIALAQRHTQSGKFNINLMKGVREFQAKANMQNFRMFLGKKFKRKRF</sequence>
<gene>
    <name evidence="1" type="ORF">LCGC14_1765540</name>
</gene>
<name>A0A0F9GZS4_9ZZZZ</name>